<feature type="transmembrane region" description="Helical" evidence="5">
    <location>
        <begin position="102"/>
        <end position="121"/>
    </location>
</feature>
<feature type="transmembrane region" description="Helical" evidence="5">
    <location>
        <begin position="128"/>
        <end position="147"/>
    </location>
</feature>
<proteinExistence type="predicted"/>
<name>A0ABM8AJY6_9DEIO</name>
<evidence type="ECO:0000313" key="8">
    <source>
        <dbReference type="Proteomes" id="UP001064971"/>
    </source>
</evidence>
<evidence type="ECO:0000256" key="5">
    <source>
        <dbReference type="SAM" id="Phobius"/>
    </source>
</evidence>
<sequence>MTTASRVLSPTARPARLLERAALGTALVTLLWGPLAQGSTFGWGFSGLTLLGGLTCLLTLLAVAARGRVQVAQPLWVVSALALLAWIWASVTWAPYTLEAQRWAGVWTAVLGASLSLHLLCRTRARQTAAVATLLLGGGAAVVVAVLQARGFTLPGYEALPGTPREYLTGPYFHPSHFSGYLIPVAALTSTALLCSRPSWSTPALLLLQVGVQVMNLRTDGSSIPAVILAGVLPIVVWAWTKRAWLGAALTVLALGGVGAALFVTTTPTGTALFNAHKAELGIHSQDMEGFLAVRRSIHHFGGQMWAEHPATGVGVGQFVTEFQKYRLPASDTPGSVDQAFVNYAHSDYLQMLSELGTPGLALFLLFLLTSVLRKPRGLAPLAWISALATLLLTGLYDSHLTAIPGTMLVAFALAGLPSVPVEEETPGGG</sequence>
<feature type="transmembrane region" description="Helical" evidence="5">
    <location>
        <begin position="222"/>
        <end position="240"/>
    </location>
</feature>
<gene>
    <name evidence="7" type="ORF">DAETH_41110</name>
</gene>
<feature type="transmembrane region" description="Helical" evidence="5">
    <location>
        <begin position="21"/>
        <end position="37"/>
    </location>
</feature>
<accession>A0ABM8AJY6</accession>
<dbReference type="RefSeq" id="WP_264778498.1">
    <property type="nucleotide sequence ID" value="NZ_AP026562.1"/>
</dbReference>
<evidence type="ECO:0000256" key="3">
    <source>
        <dbReference type="ARBA" id="ARBA00022989"/>
    </source>
</evidence>
<keyword evidence="2 5" id="KW-0812">Transmembrane</keyword>
<feature type="transmembrane region" description="Helical" evidence="5">
    <location>
        <begin position="75"/>
        <end position="96"/>
    </location>
</feature>
<keyword evidence="3 5" id="KW-1133">Transmembrane helix</keyword>
<evidence type="ECO:0000259" key="6">
    <source>
        <dbReference type="Pfam" id="PF04932"/>
    </source>
</evidence>
<organism evidence="7 8">
    <name type="scientific">Deinococcus aetherius</name>
    <dbReference type="NCBI Taxonomy" id="200252"/>
    <lineage>
        <taxon>Bacteria</taxon>
        <taxon>Thermotogati</taxon>
        <taxon>Deinococcota</taxon>
        <taxon>Deinococci</taxon>
        <taxon>Deinococcales</taxon>
        <taxon>Deinococcaceae</taxon>
        <taxon>Deinococcus</taxon>
    </lineage>
</organism>
<evidence type="ECO:0000256" key="4">
    <source>
        <dbReference type="ARBA" id="ARBA00023136"/>
    </source>
</evidence>
<evidence type="ECO:0000313" key="7">
    <source>
        <dbReference type="EMBL" id="BDP44142.1"/>
    </source>
</evidence>
<dbReference type="InterPro" id="IPR051533">
    <property type="entry name" value="WaaL-like"/>
</dbReference>
<dbReference type="EMBL" id="AP026562">
    <property type="protein sequence ID" value="BDP44142.1"/>
    <property type="molecule type" value="Genomic_DNA"/>
</dbReference>
<feature type="transmembrane region" description="Helical" evidence="5">
    <location>
        <begin position="245"/>
        <end position="264"/>
    </location>
</feature>
<dbReference type="Pfam" id="PF04932">
    <property type="entry name" value="Wzy_C"/>
    <property type="match status" value="1"/>
</dbReference>
<feature type="transmembrane region" description="Helical" evidence="5">
    <location>
        <begin position="380"/>
        <end position="397"/>
    </location>
</feature>
<feature type="transmembrane region" description="Helical" evidence="5">
    <location>
        <begin position="43"/>
        <end position="63"/>
    </location>
</feature>
<keyword evidence="4 5" id="KW-0472">Membrane</keyword>
<dbReference type="Proteomes" id="UP001064971">
    <property type="component" value="Plasmid pDAETH-2"/>
</dbReference>
<evidence type="ECO:0000256" key="2">
    <source>
        <dbReference type="ARBA" id="ARBA00022692"/>
    </source>
</evidence>
<evidence type="ECO:0000256" key="1">
    <source>
        <dbReference type="ARBA" id="ARBA00004141"/>
    </source>
</evidence>
<reference evidence="7" key="1">
    <citation type="submission" date="2022-07" db="EMBL/GenBank/DDBJ databases">
        <title>Complete Genome Sequence of the Radioresistant Bacterium Deinococcus aetherius ST0316, Isolated from the Air Dust collected in Lower Stratosphere above Japan.</title>
        <authorList>
            <person name="Satoh K."/>
            <person name="Hagiwara K."/>
            <person name="Katsumata K."/>
            <person name="Kubo A."/>
            <person name="Yokobori S."/>
            <person name="Yamagishi A."/>
            <person name="Oono Y."/>
            <person name="Narumi I."/>
        </authorList>
    </citation>
    <scope>NUCLEOTIDE SEQUENCE</scope>
    <source>
        <strain evidence="7">ST0316</strain>
        <plasmid evidence="7">pDAETH-2</plasmid>
    </source>
</reference>
<dbReference type="PANTHER" id="PTHR37422">
    <property type="entry name" value="TEICHURONIC ACID BIOSYNTHESIS PROTEIN TUAE"/>
    <property type="match status" value="1"/>
</dbReference>
<dbReference type="InterPro" id="IPR007016">
    <property type="entry name" value="O-antigen_ligase-rel_domated"/>
</dbReference>
<protein>
    <recommendedName>
        <fullName evidence="6">O-antigen ligase-related domain-containing protein</fullName>
    </recommendedName>
</protein>
<feature type="domain" description="O-antigen ligase-related" evidence="6">
    <location>
        <begin position="222"/>
        <end position="365"/>
    </location>
</feature>
<keyword evidence="7" id="KW-0614">Plasmid</keyword>
<feature type="transmembrane region" description="Helical" evidence="5">
    <location>
        <begin position="356"/>
        <end position="373"/>
    </location>
</feature>
<keyword evidence="8" id="KW-1185">Reference proteome</keyword>
<comment type="subcellular location">
    <subcellularLocation>
        <location evidence="1">Membrane</location>
        <topology evidence="1">Multi-pass membrane protein</topology>
    </subcellularLocation>
</comment>
<dbReference type="PANTHER" id="PTHR37422:SF23">
    <property type="entry name" value="TEICHURONIC ACID BIOSYNTHESIS PROTEIN TUAE"/>
    <property type="match status" value="1"/>
</dbReference>
<geneLocation type="plasmid" evidence="7 8">
    <name>pDAETH-2</name>
</geneLocation>